<dbReference type="Proteomes" id="UP000054260">
    <property type="component" value="Unassembled WGS sequence"/>
</dbReference>
<evidence type="ECO:0000313" key="2">
    <source>
        <dbReference type="EMBL" id="KUK66524.1"/>
    </source>
</evidence>
<protein>
    <submittedName>
        <fullName evidence="2">ABC-type sugar transport system, permease component</fullName>
    </submittedName>
</protein>
<dbReference type="AlphaFoldDB" id="A0A101GXU6"/>
<dbReference type="EMBL" id="LGGH01000200">
    <property type="protein sequence ID" value="KUK66524.1"/>
    <property type="molecule type" value="Genomic_DNA"/>
</dbReference>
<keyword evidence="1" id="KW-0812">Transmembrane</keyword>
<reference evidence="3" key="1">
    <citation type="journal article" date="2015" name="MBio">
        <title>Genome-Resolved Metagenomic Analysis Reveals Roles for Candidate Phyla and Other Microbial Community Members in Biogeochemical Transformations in Oil Reservoirs.</title>
        <authorList>
            <person name="Hu P."/>
            <person name="Tom L."/>
            <person name="Singh A."/>
            <person name="Thomas B.C."/>
            <person name="Baker B.J."/>
            <person name="Piceno Y.M."/>
            <person name="Andersen G.L."/>
            <person name="Banfield J.F."/>
        </authorList>
    </citation>
    <scope>NUCLEOTIDE SEQUENCE [LARGE SCALE GENOMIC DNA]</scope>
</reference>
<keyword evidence="1" id="KW-1133">Transmembrane helix</keyword>
<name>A0A101GXU6_9BACT</name>
<sequence>MTKRIGRVFKYAILIAGAVVMIFPFFWSFMTS</sequence>
<evidence type="ECO:0000256" key="1">
    <source>
        <dbReference type="SAM" id="Phobius"/>
    </source>
</evidence>
<keyword evidence="2" id="KW-0762">Sugar transport</keyword>
<comment type="caution">
    <text evidence="2">The sequence shown here is derived from an EMBL/GenBank/DDBJ whole genome shotgun (WGS) entry which is preliminary data.</text>
</comment>
<keyword evidence="1" id="KW-0472">Membrane</keyword>
<gene>
    <name evidence="2" type="ORF">XD86_1157</name>
</gene>
<proteinExistence type="predicted"/>
<evidence type="ECO:0000313" key="3">
    <source>
        <dbReference type="Proteomes" id="UP000054260"/>
    </source>
</evidence>
<feature type="transmembrane region" description="Helical" evidence="1">
    <location>
        <begin position="12"/>
        <end position="30"/>
    </location>
</feature>
<organism evidence="2 3">
    <name type="scientific">Mesotoga infera</name>
    <dbReference type="NCBI Taxonomy" id="1236046"/>
    <lineage>
        <taxon>Bacteria</taxon>
        <taxon>Thermotogati</taxon>
        <taxon>Thermotogota</taxon>
        <taxon>Thermotogae</taxon>
        <taxon>Kosmotogales</taxon>
        <taxon>Kosmotogaceae</taxon>
        <taxon>Mesotoga</taxon>
    </lineage>
</organism>
<feature type="non-terminal residue" evidence="2">
    <location>
        <position position="32"/>
    </location>
</feature>
<keyword evidence="2" id="KW-0813">Transport</keyword>
<accession>A0A101GXU6</accession>